<sequence>MIVVPLGVLITLTDANICPVDSAELAERYLLGKFVDFLDEDLFCNVFKIIVVSLSGSSCGTTYR</sequence>
<reference evidence="1 2" key="1">
    <citation type="submission" date="2016-10" db="EMBL/GenBank/DDBJ databases">
        <authorList>
            <person name="Varghese N."/>
            <person name="Submissions S."/>
        </authorList>
    </citation>
    <scope>NUCLEOTIDE SEQUENCE [LARGE SCALE GENOMIC DNA]</scope>
    <source>
        <strain evidence="1 2">CDM_1</strain>
    </source>
</reference>
<evidence type="ECO:0000313" key="1">
    <source>
        <dbReference type="EMBL" id="SDC28321.1"/>
    </source>
</evidence>
<dbReference type="EMBL" id="FMZP01000002">
    <property type="protein sequence ID" value="SDC28321.1"/>
    <property type="molecule type" value="Genomic_DNA"/>
</dbReference>
<name>A0A1G6KBV6_9EURY</name>
<organism evidence="1 2">
    <name type="scientific">Natrinema hispanicum</name>
    <dbReference type="NCBI Taxonomy" id="392421"/>
    <lineage>
        <taxon>Archaea</taxon>
        <taxon>Methanobacteriati</taxon>
        <taxon>Methanobacteriota</taxon>
        <taxon>Stenosarchaea group</taxon>
        <taxon>Halobacteria</taxon>
        <taxon>Halobacteriales</taxon>
        <taxon>Natrialbaceae</taxon>
        <taxon>Natrinema</taxon>
    </lineage>
</organism>
<evidence type="ECO:0000313" key="2">
    <source>
        <dbReference type="Proteomes" id="UP000324021"/>
    </source>
</evidence>
<accession>A0A1G6KBV6</accession>
<protein>
    <submittedName>
        <fullName evidence="1">Uncharacterized protein</fullName>
    </submittedName>
</protein>
<gene>
    <name evidence="1" type="ORF">SAMN05192552_1002328</name>
</gene>
<dbReference type="Proteomes" id="UP000324021">
    <property type="component" value="Unassembled WGS sequence"/>
</dbReference>
<proteinExistence type="predicted"/>
<dbReference type="AlphaFoldDB" id="A0A1G6KBV6"/>